<dbReference type="GO" id="GO:0030246">
    <property type="term" value="F:carbohydrate binding"/>
    <property type="evidence" value="ECO:0007669"/>
    <property type="project" value="UniProtKB-KW"/>
</dbReference>
<dbReference type="InterPro" id="IPR036404">
    <property type="entry name" value="Jacalin-like_lectin_dom_sf"/>
</dbReference>
<reference evidence="4" key="2">
    <citation type="submission" date="2018-05" db="EMBL/GenBank/DDBJ databases">
        <title>OpunRS2 (Oryza punctata Reference Sequence Version 2).</title>
        <authorList>
            <person name="Zhang J."/>
            <person name="Kudrna D."/>
            <person name="Lee S."/>
            <person name="Talag J."/>
            <person name="Welchert J."/>
            <person name="Wing R.A."/>
        </authorList>
    </citation>
    <scope>NUCLEOTIDE SEQUENCE [LARGE SCALE GENOMIC DNA]</scope>
</reference>
<proteinExistence type="predicted"/>
<evidence type="ECO:0000259" key="3">
    <source>
        <dbReference type="PROSITE" id="PS51752"/>
    </source>
</evidence>
<dbReference type="STRING" id="4537.A0A0E0KMB8"/>
<accession>A0A0E0KMB8</accession>
<dbReference type="Pfam" id="PF01419">
    <property type="entry name" value="Jacalin"/>
    <property type="match status" value="1"/>
</dbReference>
<dbReference type="SUPFAM" id="SSF51101">
    <property type="entry name" value="Mannose-binding lectins"/>
    <property type="match status" value="1"/>
</dbReference>
<feature type="domain" description="Jacalin-type lectin" evidence="3">
    <location>
        <begin position="1"/>
        <end position="72"/>
    </location>
</feature>
<evidence type="ECO:0000313" key="4">
    <source>
        <dbReference type="EnsemblPlants" id="OPUNC04G01180.1"/>
    </source>
</evidence>
<reference evidence="4" key="1">
    <citation type="submission" date="2015-04" db="UniProtKB">
        <authorList>
            <consortium name="EnsemblPlants"/>
        </authorList>
    </citation>
    <scope>IDENTIFICATION</scope>
</reference>
<dbReference type="HOGENOM" id="CLU_078923_6_1_1"/>
<evidence type="ECO:0000313" key="5">
    <source>
        <dbReference type="Proteomes" id="UP000026962"/>
    </source>
</evidence>
<feature type="region of interest" description="Disordered" evidence="2">
    <location>
        <begin position="39"/>
        <end position="72"/>
    </location>
</feature>
<sequence>MQTKLSVDEQVTSVEGTVGRFRDVDEPVITSLTFRTNAGKTYGPYGGAGNKQGTPFSIPVDNRGVVPHHKDP</sequence>
<dbReference type="PROSITE" id="PS51752">
    <property type="entry name" value="JACALIN_LECTIN"/>
    <property type="match status" value="1"/>
</dbReference>
<dbReference type="PANTHER" id="PTHR46506">
    <property type="entry name" value="OS05G0143600 PROTEIN"/>
    <property type="match status" value="1"/>
</dbReference>
<name>A0A0E0KMB8_ORYPU</name>
<evidence type="ECO:0000256" key="2">
    <source>
        <dbReference type="SAM" id="MobiDB-lite"/>
    </source>
</evidence>
<organism evidence="4">
    <name type="scientific">Oryza punctata</name>
    <name type="common">Red rice</name>
    <dbReference type="NCBI Taxonomy" id="4537"/>
    <lineage>
        <taxon>Eukaryota</taxon>
        <taxon>Viridiplantae</taxon>
        <taxon>Streptophyta</taxon>
        <taxon>Embryophyta</taxon>
        <taxon>Tracheophyta</taxon>
        <taxon>Spermatophyta</taxon>
        <taxon>Magnoliopsida</taxon>
        <taxon>Liliopsida</taxon>
        <taxon>Poales</taxon>
        <taxon>Poaceae</taxon>
        <taxon>BOP clade</taxon>
        <taxon>Oryzoideae</taxon>
        <taxon>Oryzeae</taxon>
        <taxon>Oryzinae</taxon>
        <taxon>Oryza</taxon>
    </lineage>
</organism>
<dbReference type="Gene3D" id="2.100.10.30">
    <property type="entry name" value="Jacalin-like lectin domain"/>
    <property type="match status" value="1"/>
</dbReference>
<keyword evidence="1" id="KW-0430">Lectin</keyword>
<dbReference type="AlphaFoldDB" id="A0A0E0KMB8"/>
<keyword evidence="5" id="KW-1185">Reference proteome</keyword>
<evidence type="ECO:0000256" key="1">
    <source>
        <dbReference type="ARBA" id="ARBA00022734"/>
    </source>
</evidence>
<protein>
    <recommendedName>
        <fullName evidence="3">Jacalin-type lectin domain-containing protein</fullName>
    </recommendedName>
</protein>
<dbReference type="Proteomes" id="UP000026962">
    <property type="component" value="Chromosome 4"/>
</dbReference>
<dbReference type="InterPro" id="IPR001229">
    <property type="entry name" value="Jacalin-like_lectin_dom"/>
</dbReference>
<dbReference type="EnsemblPlants" id="OPUNC04G01180.1">
    <property type="protein sequence ID" value="OPUNC04G01180.1"/>
    <property type="gene ID" value="OPUNC04G01180"/>
</dbReference>
<dbReference type="Gramene" id="OPUNC04G01180.1">
    <property type="protein sequence ID" value="OPUNC04G01180.1"/>
    <property type="gene ID" value="OPUNC04G01180"/>
</dbReference>